<dbReference type="AlphaFoldDB" id="A0A086LE31"/>
<dbReference type="Proteomes" id="UP000028838">
    <property type="component" value="Unassembled WGS sequence"/>
</dbReference>
<evidence type="ECO:0000313" key="1">
    <source>
        <dbReference type="EMBL" id="KFG54899.1"/>
    </source>
</evidence>
<reference evidence="1 2" key="1">
    <citation type="submission" date="2014-07" db="EMBL/GenBank/DDBJ databases">
        <authorList>
            <person name="Sibley D."/>
            <person name="Venepally P."/>
            <person name="Karamycheva S."/>
            <person name="Hadjithomas M."/>
            <person name="Khan A."/>
            <person name="Brunk B."/>
            <person name="Roos D."/>
            <person name="Caler E."/>
            <person name="Lorenzi H."/>
        </authorList>
    </citation>
    <scope>NUCLEOTIDE SEQUENCE [LARGE SCALE GENOMIC DNA]</scope>
    <source>
        <strain evidence="1 2">FOU</strain>
    </source>
</reference>
<dbReference type="EMBL" id="AEYH02000437">
    <property type="protein sequence ID" value="KFG54899.1"/>
    <property type="molecule type" value="Genomic_DNA"/>
</dbReference>
<name>A0A086LE31_TOXGO</name>
<organism evidence="1 2">
    <name type="scientific">Toxoplasma gondii FOU</name>
    <dbReference type="NCBI Taxonomy" id="943167"/>
    <lineage>
        <taxon>Eukaryota</taxon>
        <taxon>Sar</taxon>
        <taxon>Alveolata</taxon>
        <taxon>Apicomplexa</taxon>
        <taxon>Conoidasida</taxon>
        <taxon>Coccidia</taxon>
        <taxon>Eucoccidiorida</taxon>
        <taxon>Eimeriorina</taxon>
        <taxon>Sarcocystidae</taxon>
        <taxon>Toxoplasma</taxon>
    </lineage>
</organism>
<sequence>MALPETPSRATLFLKVHPVANAATNDGRSICVVASVSSEMKSRIRIDLSLPQLLSLYRQIRRNGEARLEMALTASHCFCVPLPSVTVRFPRVFARGIAAFNRLSPAPATFRSSNVAKLSGGCGERTLASSWPIQVFLGFRVGLHGSREETDHEPREVNGHIRENRAPAEEKIPRTNVFYDVCPLWRSLSSCLFGLSVFSNIFEVLDFALSAIRPASSCLRSPSRP</sequence>
<protein>
    <submittedName>
        <fullName evidence="1">Uncharacterized protein</fullName>
    </submittedName>
</protein>
<evidence type="ECO:0000313" key="2">
    <source>
        <dbReference type="Proteomes" id="UP000028838"/>
    </source>
</evidence>
<accession>A0A086LE31</accession>
<dbReference type="VEuPathDB" id="ToxoDB:TGFOU_213748"/>
<comment type="caution">
    <text evidence="1">The sequence shown here is derived from an EMBL/GenBank/DDBJ whole genome shotgun (WGS) entry which is preliminary data.</text>
</comment>
<gene>
    <name evidence="1" type="ORF">TGFOU_213748</name>
</gene>
<proteinExistence type="predicted"/>